<feature type="region of interest" description="Disordered" evidence="2">
    <location>
        <begin position="1"/>
        <end position="45"/>
    </location>
</feature>
<evidence type="ECO:0000259" key="3">
    <source>
        <dbReference type="Pfam" id="PF13581"/>
    </source>
</evidence>
<proteinExistence type="predicted"/>
<keyword evidence="5" id="KW-1185">Reference proteome</keyword>
<organism evidence="4 5">
    <name type="scientific">Kineococcus glutinatus</name>
    <dbReference type="NCBI Taxonomy" id="1070872"/>
    <lineage>
        <taxon>Bacteria</taxon>
        <taxon>Bacillati</taxon>
        <taxon>Actinomycetota</taxon>
        <taxon>Actinomycetes</taxon>
        <taxon>Kineosporiales</taxon>
        <taxon>Kineosporiaceae</taxon>
        <taxon>Kineococcus</taxon>
    </lineage>
</organism>
<evidence type="ECO:0000256" key="1">
    <source>
        <dbReference type="ARBA" id="ARBA00022527"/>
    </source>
</evidence>
<reference evidence="5" key="1">
    <citation type="journal article" date="2019" name="Int. J. Syst. Evol. Microbiol.">
        <title>The Global Catalogue of Microorganisms (GCM) 10K type strain sequencing project: providing services to taxonomists for standard genome sequencing and annotation.</title>
        <authorList>
            <consortium name="The Broad Institute Genomics Platform"/>
            <consortium name="The Broad Institute Genome Sequencing Center for Infectious Disease"/>
            <person name="Wu L."/>
            <person name="Ma J."/>
        </authorList>
    </citation>
    <scope>NUCLEOTIDE SEQUENCE [LARGE SCALE GENOMIC DNA]</scope>
    <source>
        <strain evidence="5">JCM 18126</strain>
    </source>
</reference>
<sequence>MRRVSGSAAQGGPRAGDAEAAEVTLPAEPGSASRARRHVRHVLAGPPRELPGDVVGNAELCVSELVTNALLHAGTPVTVRVAVHDDPSEPVVRVAVADGSAVPPQWVPRSLTAGTGRGLPLITALSTARGVDVHEDGSGKEVWCELSAQPQRAAAAGDAPADAPGGEDALLVGLAAEWASVVAELADDGPAQVSPAQVSPAQAPPAQAPPAQAPPAGDGPPVRLLGYPLRTGVRMREHREALLRELRLMGLGHRISDPRAAAVASDVAEMLGATYGGVLSDVEVQKVRALRAGHEHTDLEYPRFPGQEAAIARWRDLLADLDRLRVEAGLDTLEPPPDVVALWAWVLEEFSGQVEGRPPRPWPGGT</sequence>
<evidence type="ECO:0000313" key="4">
    <source>
        <dbReference type="EMBL" id="GAA4990954.1"/>
    </source>
</evidence>
<keyword evidence="1" id="KW-0723">Serine/threonine-protein kinase</keyword>
<dbReference type="SUPFAM" id="SSF55874">
    <property type="entry name" value="ATPase domain of HSP90 chaperone/DNA topoisomerase II/histidine kinase"/>
    <property type="match status" value="1"/>
</dbReference>
<dbReference type="PANTHER" id="PTHR35526">
    <property type="entry name" value="ANTI-SIGMA-F FACTOR RSBW-RELATED"/>
    <property type="match status" value="1"/>
</dbReference>
<dbReference type="InterPro" id="IPR036890">
    <property type="entry name" value="HATPase_C_sf"/>
</dbReference>
<dbReference type="InterPro" id="IPR050267">
    <property type="entry name" value="Anti-sigma-factor_SerPK"/>
</dbReference>
<dbReference type="CDD" id="cd16936">
    <property type="entry name" value="HATPase_RsbW-like"/>
    <property type="match status" value="1"/>
</dbReference>
<keyword evidence="1" id="KW-0418">Kinase</keyword>
<feature type="compositionally biased region" description="Pro residues" evidence="2">
    <location>
        <begin position="202"/>
        <end position="213"/>
    </location>
</feature>
<name>A0ABP9I7N2_9ACTN</name>
<dbReference type="Gene3D" id="3.30.565.10">
    <property type="entry name" value="Histidine kinase-like ATPase, C-terminal domain"/>
    <property type="match status" value="1"/>
</dbReference>
<keyword evidence="1" id="KW-0808">Transferase</keyword>
<feature type="region of interest" description="Disordered" evidence="2">
    <location>
        <begin position="190"/>
        <end position="221"/>
    </location>
</feature>
<evidence type="ECO:0000256" key="2">
    <source>
        <dbReference type="SAM" id="MobiDB-lite"/>
    </source>
</evidence>
<dbReference type="InterPro" id="IPR003594">
    <property type="entry name" value="HATPase_dom"/>
</dbReference>
<feature type="compositionally biased region" description="Low complexity" evidence="2">
    <location>
        <begin position="190"/>
        <end position="201"/>
    </location>
</feature>
<comment type="caution">
    <text evidence="4">The sequence shown here is derived from an EMBL/GenBank/DDBJ whole genome shotgun (WGS) entry which is preliminary data.</text>
</comment>
<dbReference type="Pfam" id="PF13581">
    <property type="entry name" value="HATPase_c_2"/>
    <property type="match status" value="1"/>
</dbReference>
<accession>A0ABP9I7N2</accession>
<protein>
    <recommendedName>
        <fullName evidence="3">Histidine kinase/HSP90-like ATPase domain-containing protein</fullName>
    </recommendedName>
</protein>
<gene>
    <name evidence="4" type="ORF">GCM10023225_29800</name>
</gene>
<dbReference type="Proteomes" id="UP001501195">
    <property type="component" value="Unassembled WGS sequence"/>
</dbReference>
<dbReference type="PANTHER" id="PTHR35526:SF3">
    <property type="entry name" value="ANTI-SIGMA-F FACTOR RSBW"/>
    <property type="match status" value="1"/>
</dbReference>
<evidence type="ECO:0000313" key="5">
    <source>
        <dbReference type="Proteomes" id="UP001501195"/>
    </source>
</evidence>
<dbReference type="EMBL" id="BAABIL010000514">
    <property type="protein sequence ID" value="GAA4990954.1"/>
    <property type="molecule type" value="Genomic_DNA"/>
</dbReference>
<feature type="domain" description="Histidine kinase/HSP90-like ATPase" evidence="3">
    <location>
        <begin position="25"/>
        <end position="143"/>
    </location>
</feature>